<dbReference type="EMBL" id="CAKXYP010000030">
    <property type="protein sequence ID" value="CAH9420019.1"/>
    <property type="molecule type" value="Genomic_DNA"/>
</dbReference>
<evidence type="ECO:0000313" key="1">
    <source>
        <dbReference type="EMBL" id="CAH9420019.1"/>
    </source>
</evidence>
<gene>
    <name evidence="1" type="ORF">SGL43_07075</name>
</gene>
<dbReference type="RefSeq" id="WP_030809138.1">
    <property type="nucleotide sequence ID" value="NZ_BMTG01000006.1"/>
</dbReference>
<dbReference type="Proteomes" id="UP001154015">
    <property type="component" value="Unassembled WGS sequence"/>
</dbReference>
<proteinExistence type="predicted"/>
<keyword evidence="1" id="KW-0808">Transferase</keyword>
<comment type="caution">
    <text evidence="1">The sequence shown here is derived from an EMBL/GenBank/DDBJ whole genome shotgun (WGS) entry which is preliminary data.</text>
</comment>
<evidence type="ECO:0000313" key="2">
    <source>
        <dbReference type="Proteomes" id="UP001154015"/>
    </source>
</evidence>
<protein>
    <submittedName>
        <fullName evidence="1">Methyltransferase type 12</fullName>
    </submittedName>
</protein>
<accession>A0ABM9H8Q9</accession>
<keyword evidence="2" id="KW-1185">Reference proteome</keyword>
<organism evidence="1 2">
    <name type="scientific">Streptomyces globisporus</name>
    <dbReference type="NCBI Taxonomy" id="1908"/>
    <lineage>
        <taxon>Bacteria</taxon>
        <taxon>Bacillati</taxon>
        <taxon>Actinomycetota</taxon>
        <taxon>Actinomycetes</taxon>
        <taxon>Kitasatosporales</taxon>
        <taxon>Streptomycetaceae</taxon>
        <taxon>Streptomyces</taxon>
    </lineage>
</organism>
<sequence>MNTPADYFEGQYARADDPWQLAERWYDRRKYQLTVAALPRARYRRAFEPGCSVGVLSELLAPRCEALLCADRVASAVGTATRRLAGLPQVRVQHMAVPEEWPEGPFDLVVLSELLYYFGPEARARVLRQSADSLSDRGHLIAVHWNHPVDEHTRTGRQIAGEVDALPHLRQVARYDDPDFTLTVHERGTSPGTALSPARVEGLA</sequence>
<dbReference type="Gene3D" id="3.40.50.150">
    <property type="entry name" value="Vaccinia Virus protein VP39"/>
    <property type="match status" value="1"/>
</dbReference>
<dbReference type="CDD" id="cd02440">
    <property type="entry name" value="AdoMet_MTases"/>
    <property type="match status" value="1"/>
</dbReference>
<name>A0ABM9H8Q9_STRGL</name>
<keyword evidence="1" id="KW-0489">Methyltransferase</keyword>
<dbReference type="Pfam" id="PF05401">
    <property type="entry name" value="NodS"/>
    <property type="match status" value="1"/>
</dbReference>
<dbReference type="GO" id="GO:0008168">
    <property type="term" value="F:methyltransferase activity"/>
    <property type="evidence" value="ECO:0007669"/>
    <property type="project" value="UniProtKB-KW"/>
</dbReference>
<dbReference type="InterPro" id="IPR029063">
    <property type="entry name" value="SAM-dependent_MTases_sf"/>
</dbReference>
<dbReference type="GO" id="GO:0032259">
    <property type="term" value="P:methylation"/>
    <property type="evidence" value="ECO:0007669"/>
    <property type="project" value="UniProtKB-KW"/>
</dbReference>
<dbReference type="InterPro" id="IPR008715">
    <property type="entry name" value="SAM-MeTfrase_NodS-like"/>
</dbReference>
<reference evidence="1" key="1">
    <citation type="submission" date="2022-03" db="EMBL/GenBank/DDBJ databases">
        <authorList>
            <person name="Leyn A S."/>
        </authorList>
    </citation>
    <scope>NUCLEOTIDE SEQUENCE</scope>
    <source>
        <strain evidence="1">Streptomyces globisporus 4-3</strain>
    </source>
</reference>
<dbReference type="SUPFAM" id="SSF53335">
    <property type="entry name" value="S-adenosyl-L-methionine-dependent methyltransferases"/>
    <property type="match status" value="1"/>
</dbReference>